<evidence type="ECO:0000256" key="1">
    <source>
        <dbReference type="ARBA" id="ARBA00006484"/>
    </source>
</evidence>
<proteinExistence type="inferred from homology"/>
<evidence type="ECO:0000313" key="4">
    <source>
        <dbReference type="EMBL" id="CCH89413.1"/>
    </source>
</evidence>
<dbReference type="Pfam" id="PF00106">
    <property type="entry name" value="adh_short"/>
    <property type="match status" value="1"/>
</dbReference>
<keyword evidence="2" id="KW-0560">Oxidoreductase</keyword>
<dbReference type="PATRIC" id="fig|477641.3.peg.3756"/>
<dbReference type="eggNOG" id="COG0300">
    <property type="taxonomic scope" value="Bacteria"/>
</dbReference>
<evidence type="ECO:0000256" key="2">
    <source>
        <dbReference type="ARBA" id="ARBA00023002"/>
    </source>
</evidence>
<organism evidence="4 5">
    <name type="scientific">Modestobacter italicus (strain DSM 44449 / CECT 9708 / BC 501)</name>
    <dbReference type="NCBI Taxonomy" id="2732864"/>
    <lineage>
        <taxon>Bacteria</taxon>
        <taxon>Bacillati</taxon>
        <taxon>Actinomycetota</taxon>
        <taxon>Actinomycetes</taxon>
        <taxon>Geodermatophilales</taxon>
        <taxon>Geodermatophilaceae</taxon>
        <taxon>Modestobacter</taxon>
    </lineage>
</organism>
<name>I4F1A0_MODI5</name>
<dbReference type="InterPro" id="IPR002347">
    <property type="entry name" value="SDR_fam"/>
</dbReference>
<dbReference type="PRINTS" id="PR00081">
    <property type="entry name" value="GDHRDH"/>
</dbReference>
<evidence type="ECO:0000313" key="5">
    <source>
        <dbReference type="Proteomes" id="UP000006461"/>
    </source>
</evidence>
<dbReference type="Proteomes" id="UP000006461">
    <property type="component" value="Chromosome"/>
</dbReference>
<comment type="similarity">
    <text evidence="1">Belongs to the short-chain dehydrogenases/reductases (SDR) family.</text>
</comment>
<dbReference type="CDD" id="cd05233">
    <property type="entry name" value="SDR_c"/>
    <property type="match status" value="1"/>
</dbReference>
<dbReference type="HOGENOM" id="CLU_010194_2_1_11"/>
<accession>I4F1A0</accession>
<dbReference type="OMA" id="FQPGPWM"/>
<dbReference type="PANTHER" id="PTHR44196:SF2">
    <property type="entry name" value="SHORT-CHAIN DEHYDROGENASE-RELATED"/>
    <property type="match status" value="1"/>
</dbReference>
<dbReference type="GO" id="GO:0016491">
    <property type="term" value="F:oxidoreductase activity"/>
    <property type="evidence" value="ECO:0007669"/>
    <property type="project" value="UniProtKB-KW"/>
</dbReference>
<dbReference type="Gene3D" id="3.40.50.720">
    <property type="entry name" value="NAD(P)-binding Rossmann-like Domain"/>
    <property type="match status" value="1"/>
</dbReference>
<sequence>MTQNVTEPQTRPLALVTGASSGIGLELAKQFAQHGYDLVVTAEDAGIDKAAMLLQAAGAHVVPVQADLRTEQGVAQLWSRVQELGRPLEAAALNAGVGESGAFVDTDWADDLAIMQLNVVSTAALLKLALVEMTARNSGRVLVTSSIASTMPGAYQPVYNASKSFVQSLTEAVQAELKDKDSAVTVTSLMPGPVDTNFFDRAGLEDTAMGQGPKDQPDEVAAQGFEAMMAGERKVVAASLATKAQAAANKVLPDAVKAAAHKVMAKPQD</sequence>
<dbReference type="InterPro" id="IPR020904">
    <property type="entry name" value="Sc_DH/Rdtase_CS"/>
</dbReference>
<evidence type="ECO:0000259" key="3">
    <source>
        <dbReference type="SMART" id="SM00822"/>
    </source>
</evidence>
<dbReference type="OrthoDB" id="9797538at2"/>
<protein>
    <submittedName>
        <fullName evidence="4">Short-chain dehydrogenase/reductase SDR</fullName>
    </submittedName>
</protein>
<dbReference type="SUPFAM" id="SSF51735">
    <property type="entry name" value="NAD(P)-binding Rossmann-fold domains"/>
    <property type="match status" value="1"/>
</dbReference>
<dbReference type="KEGG" id="mmar:MODMU_4011"/>
<keyword evidence="5" id="KW-1185">Reference proteome</keyword>
<reference evidence="4 5" key="1">
    <citation type="journal article" date="2012" name="J. Bacteriol.">
        <title>Genome Sequence of Radiation-Resistant Modestobacter marinus Strain BC501, a Representative Actinobacterium That Thrives on Calcareous Stone Surfaces.</title>
        <authorList>
            <person name="Normand P."/>
            <person name="Gury J."/>
            <person name="Pujic P."/>
            <person name="Chouaia B."/>
            <person name="Crotti E."/>
            <person name="Brusetti L."/>
            <person name="Daffonchio D."/>
            <person name="Vacherie B."/>
            <person name="Barbe V."/>
            <person name="Medigue C."/>
            <person name="Calteau A."/>
            <person name="Ghodhbane-Gtari F."/>
            <person name="Essoussi I."/>
            <person name="Nouioui I."/>
            <person name="Abbassi-Ghozzi I."/>
            <person name="Gtari M."/>
        </authorList>
    </citation>
    <scope>NUCLEOTIDE SEQUENCE [LARGE SCALE GENOMIC DNA]</scope>
    <source>
        <strain evidence="5">BC 501</strain>
    </source>
</reference>
<dbReference type="GO" id="GO:0016020">
    <property type="term" value="C:membrane"/>
    <property type="evidence" value="ECO:0007669"/>
    <property type="project" value="TreeGrafter"/>
</dbReference>
<dbReference type="AlphaFoldDB" id="I4F1A0"/>
<dbReference type="InterPro" id="IPR057326">
    <property type="entry name" value="KR_dom"/>
</dbReference>
<gene>
    <name evidence="4" type="ordered locus">MODMU_4011</name>
</gene>
<feature type="domain" description="Ketoreductase" evidence="3">
    <location>
        <begin position="12"/>
        <end position="197"/>
    </location>
</feature>
<dbReference type="STRING" id="477641.MODMU_4011"/>
<dbReference type="EMBL" id="FO203431">
    <property type="protein sequence ID" value="CCH89413.1"/>
    <property type="molecule type" value="Genomic_DNA"/>
</dbReference>
<dbReference type="SMART" id="SM00822">
    <property type="entry name" value="PKS_KR"/>
    <property type="match status" value="1"/>
</dbReference>
<dbReference type="PROSITE" id="PS00061">
    <property type="entry name" value="ADH_SHORT"/>
    <property type="match status" value="1"/>
</dbReference>
<dbReference type="PANTHER" id="PTHR44196">
    <property type="entry name" value="DEHYDROGENASE/REDUCTASE SDR FAMILY MEMBER 7B"/>
    <property type="match status" value="1"/>
</dbReference>
<dbReference type="InterPro" id="IPR036291">
    <property type="entry name" value="NAD(P)-bd_dom_sf"/>
</dbReference>